<dbReference type="PANTHER" id="PTHR33695:SF1">
    <property type="entry name" value="LIPOPROTEIN SIGNAL PEPTIDASE"/>
    <property type="match status" value="1"/>
</dbReference>
<feature type="transmembrane region" description="Helical" evidence="7">
    <location>
        <begin position="87"/>
        <end position="107"/>
    </location>
</feature>
<evidence type="ECO:0000256" key="4">
    <source>
        <dbReference type="ARBA" id="ARBA00022801"/>
    </source>
</evidence>
<evidence type="ECO:0000256" key="7">
    <source>
        <dbReference type="SAM" id="Phobius"/>
    </source>
</evidence>
<evidence type="ECO:0008006" key="9">
    <source>
        <dbReference type="Google" id="ProtNLM"/>
    </source>
</evidence>
<dbReference type="PRINTS" id="PR00781">
    <property type="entry name" value="LIPOSIGPTASE"/>
</dbReference>
<evidence type="ECO:0000256" key="6">
    <source>
        <dbReference type="ARBA" id="ARBA00023136"/>
    </source>
</evidence>
<comment type="caution">
    <text evidence="8">The sequence shown here is derived from an EMBL/GenBank/DDBJ whole genome shotgun (WGS) entry which is preliminary data.</text>
</comment>
<keyword evidence="5 7" id="KW-1133">Transmembrane helix</keyword>
<dbReference type="Pfam" id="PF01252">
    <property type="entry name" value="Peptidase_A8"/>
    <property type="match status" value="1"/>
</dbReference>
<keyword evidence="3 7" id="KW-0812">Transmembrane</keyword>
<evidence type="ECO:0000256" key="1">
    <source>
        <dbReference type="ARBA" id="ARBA00022475"/>
    </source>
</evidence>
<keyword evidence="4" id="KW-0378">Hydrolase</keyword>
<evidence type="ECO:0000256" key="5">
    <source>
        <dbReference type="ARBA" id="ARBA00022989"/>
    </source>
</evidence>
<organism evidence="8">
    <name type="scientific">freshwater metagenome</name>
    <dbReference type="NCBI Taxonomy" id="449393"/>
    <lineage>
        <taxon>unclassified sequences</taxon>
        <taxon>metagenomes</taxon>
        <taxon>ecological metagenomes</taxon>
    </lineage>
</organism>
<evidence type="ECO:0000256" key="3">
    <source>
        <dbReference type="ARBA" id="ARBA00022692"/>
    </source>
</evidence>
<keyword evidence="2" id="KW-0645">Protease</keyword>
<keyword evidence="1" id="KW-1003">Cell membrane</keyword>
<dbReference type="GO" id="GO:0006508">
    <property type="term" value="P:proteolysis"/>
    <property type="evidence" value="ECO:0007669"/>
    <property type="project" value="UniProtKB-KW"/>
</dbReference>
<reference evidence="8" key="1">
    <citation type="submission" date="2014-05" db="EMBL/GenBank/DDBJ databases">
        <title>Key roles for freshwater Actinobacteria revealed by deep metagenomic sequencing.</title>
        <authorList>
            <person name="Ghai R."/>
            <person name="Mizuno C.M."/>
            <person name="Picazo A."/>
            <person name="Camacho A."/>
            <person name="Rodriguez-Valera F."/>
        </authorList>
    </citation>
    <scope>NUCLEOTIDE SEQUENCE</scope>
</reference>
<dbReference type="EMBL" id="JNSK01000082">
    <property type="protein sequence ID" value="KGA15853.1"/>
    <property type="molecule type" value="Genomic_DNA"/>
</dbReference>
<evidence type="ECO:0000256" key="2">
    <source>
        <dbReference type="ARBA" id="ARBA00022670"/>
    </source>
</evidence>
<sequence>MRLWRSLFLIAWSVWLLDLGTKVWAEQVLSSRANVEVIGTFLQLTFIRNPGAAFGIGAGMTIIFTIFAVLVFIFITRYATQITSRGWAVVSGLVLGGVLGNLTDRIFREPGFLQGHVIDWIQLPRWPVFNVADSAIVIAAVIAIILTIRNIAPITPGVKPKDESCS</sequence>
<name>A0A094SCK4_9ZZZZ</name>
<protein>
    <recommendedName>
        <fullName evidence="9">Lipoprotein signal peptidase</fullName>
    </recommendedName>
</protein>
<dbReference type="GO" id="GO:0016020">
    <property type="term" value="C:membrane"/>
    <property type="evidence" value="ECO:0007669"/>
    <property type="project" value="InterPro"/>
</dbReference>
<evidence type="ECO:0000313" key="8">
    <source>
        <dbReference type="EMBL" id="KGA15853.1"/>
    </source>
</evidence>
<dbReference type="GO" id="GO:0004190">
    <property type="term" value="F:aspartic-type endopeptidase activity"/>
    <property type="evidence" value="ECO:0007669"/>
    <property type="project" value="InterPro"/>
</dbReference>
<proteinExistence type="inferred from homology"/>
<accession>A0A094SCK4</accession>
<gene>
    <name evidence="8" type="ORF">GM50_16125</name>
</gene>
<dbReference type="AlphaFoldDB" id="A0A094SCK4"/>
<dbReference type="PANTHER" id="PTHR33695">
    <property type="entry name" value="LIPOPROTEIN SIGNAL PEPTIDASE"/>
    <property type="match status" value="1"/>
</dbReference>
<feature type="transmembrane region" description="Helical" evidence="7">
    <location>
        <begin position="52"/>
        <end position="75"/>
    </location>
</feature>
<dbReference type="InterPro" id="IPR001872">
    <property type="entry name" value="Peptidase_A8"/>
</dbReference>
<feature type="transmembrane region" description="Helical" evidence="7">
    <location>
        <begin position="127"/>
        <end position="148"/>
    </location>
</feature>
<keyword evidence="6 7" id="KW-0472">Membrane</keyword>
<dbReference type="HAMAP" id="MF_00161">
    <property type="entry name" value="LspA"/>
    <property type="match status" value="1"/>
</dbReference>